<reference evidence="2 3" key="1">
    <citation type="submission" date="2016-10" db="EMBL/GenBank/DDBJ databases">
        <authorList>
            <person name="Cai Z."/>
        </authorList>
    </citation>
    <scope>NUCLEOTIDE SEQUENCE [LARGE SCALE GENOMIC DNA]</scope>
</reference>
<dbReference type="AlphaFoldDB" id="A0A383W842"/>
<keyword evidence="3" id="KW-1185">Reference proteome</keyword>
<sequence length="126" mass="13704">MARAAVALALVAMLAFAVSSDALAVRQVFVWGLGNGVGGAAGAKAIRIALYNSWNKINRNSVNGFWIGQQNDGLLFGSKDDTWGDIGGYTDWASVEIYKSFKVWEKNQPSYKALPVTTKKRLVSYL</sequence>
<organism evidence="2 3">
    <name type="scientific">Tetradesmus obliquus</name>
    <name type="common">Green alga</name>
    <name type="synonym">Acutodesmus obliquus</name>
    <dbReference type="NCBI Taxonomy" id="3088"/>
    <lineage>
        <taxon>Eukaryota</taxon>
        <taxon>Viridiplantae</taxon>
        <taxon>Chlorophyta</taxon>
        <taxon>core chlorophytes</taxon>
        <taxon>Chlorophyceae</taxon>
        <taxon>CS clade</taxon>
        <taxon>Sphaeropleales</taxon>
        <taxon>Scenedesmaceae</taxon>
        <taxon>Tetradesmus</taxon>
    </lineage>
</organism>
<dbReference type="Proteomes" id="UP000256970">
    <property type="component" value="Unassembled WGS sequence"/>
</dbReference>
<protein>
    <submittedName>
        <fullName evidence="2">Uncharacterized protein</fullName>
    </submittedName>
</protein>
<name>A0A383W842_TETOB</name>
<feature type="chain" id="PRO_5016574391" evidence="1">
    <location>
        <begin position="23"/>
        <end position="126"/>
    </location>
</feature>
<proteinExistence type="predicted"/>
<keyword evidence="1" id="KW-0732">Signal</keyword>
<gene>
    <name evidence="2" type="ORF">BQ4739_LOCUS13687</name>
</gene>
<dbReference type="EMBL" id="FNXT01001191">
    <property type="protein sequence ID" value="SZX73413.1"/>
    <property type="molecule type" value="Genomic_DNA"/>
</dbReference>
<evidence type="ECO:0000313" key="3">
    <source>
        <dbReference type="Proteomes" id="UP000256970"/>
    </source>
</evidence>
<feature type="signal peptide" evidence="1">
    <location>
        <begin position="1"/>
        <end position="22"/>
    </location>
</feature>
<evidence type="ECO:0000313" key="2">
    <source>
        <dbReference type="EMBL" id="SZX73413.1"/>
    </source>
</evidence>
<accession>A0A383W842</accession>
<evidence type="ECO:0000256" key="1">
    <source>
        <dbReference type="SAM" id="SignalP"/>
    </source>
</evidence>